<name>K0RA08_THAOC</name>
<proteinExistence type="predicted"/>
<feature type="region of interest" description="Disordered" evidence="1">
    <location>
        <begin position="66"/>
        <end position="122"/>
    </location>
</feature>
<dbReference type="Proteomes" id="UP000266841">
    <property type="component" value="Unassembled WGS sequence"/>
</dbReference>
<accession>K0RA08</accession>
<evidence type="ECO:0000256" key="1">
    <source>
        <dbReference type="SAM" id="MobiDB-lite"/>
    </source>
</evidence>
<comment type="caution">
    <text evidence="2">The sequence shown here is derived from an EMBL/GenBank/DDBJ whole genome shotgun (WGS) entry which is preliminary data.</text>
</comment>
<feature type="compositionally biased region" description="Low complexity" evidence="1">
    <location>
        <begin position="94"/>
        <end position="111"/>
    </location>
</feature>
<evidence type="ECO:0000313" key="2">
    <source>
        <dbReference type="EMBL" id="EJK45786.1"/>
    </source>
</evidence>
<protein>
    <submittedName>
        <fullName evidence="2">Uncharacterized protein</fullName>
    </submittedName>
</protein>
<evidence type="ECO:0000313" key="3">
    <source>
        <dbReference type="Proteomes" id="UP000266841"/>
    </source>
</evidence>
<feature type="region of interest" description="Disordered" evidence="1">
    <location>
        <begin position="265"/>
        <end position="292"/>
    </location>
</feature>
<dbReference type="EMBL" id="AGNL01048244">
    <property type="protein sequence ID" value="EJK45786.1"/>
    <property type="molecule type" value="Genomic_DNA"/>
</dbReference>
<organism evidence="2 3">
    <name type="scientific">Thalassiosira oceanica</name>
    <name type="common">Marine diatom</name>
    <dbReference type="NCBI Taxonomy" id="159749"/>
    <lineage>
        <taxon>Eukaryota</taxon>
        <taxon>Sar</taxon>
        <taxon>Stramenopiles</taxon>
        <taxon>Ochrophyta</taxon>
        <taxon>Bacillariophyta</taxon>
        <taxon>Coscinodiscophyceae</taxon>
        <taxon>Thalassiosirophycidae</taxon>
        <taxon>Thalassiosirales</taxon>
        <taxon>Thalassiosiraceae</taxon>
        <taxon>Thalassiosira</taxon>
    </lineage>
</organism>
<sequence>MERFKIQNAKNMAEDKDEAIENLTLMCVKLLDEQKEMKASLKRVEDGNNEMQGKLDQVIGAVEALTLTTPGSGSKRPRRESGIEPNDLSDRFARGAAQPAAAAPSAGQASRPGTAPSAPPQRSINAALTQGRDLSATIDWSKLGDWSGHQLLMTCLKTGQDWTKPNFLPPTLFPATMDKSTLRTKRSRAKSVLVALNGVAVASDQSLDKWFDVSGVPTDEAEKRSFLDDLTHQLVDGWMTQVVSVLYDARRSELNQERLMLEAQARDNQRDAKLATNKKQRGKLDQNKAKQSRNVTAIGNKIEAWGQNLFIEL</sequence>
<dbReference type="AlphaFoldDB" id="K0RA08"/>
<reference evidence="2 3" key="1">
    <citation type="journal article" date="2012" name="Genome Biol.">
        <title>Genome and low-iron response of an oceanic diatom adapted to chronic iron limitation.</title>
        <authorList>
            <person name="Lommer M."/>
            <person name="Specht M."/>
            <person name="Roy A.S."/>
            <person name="Kraemer L."/>
            <person name="Andreson R."/>
            <person name="Gutowska M.A."/>
            <person name="Wolf J."/>
            <person name="Bergner S.V."/>
            <person name="Schilhabel M.B."/>
            <person name="Klostermeier U.C."/>
            <person name="Beiko R.G."/>
            <person name="Rosenstiel P."/>
            <person name="Hippler M."/>
            <person name="Laroche J."/>
        </authorList>
    </citation>
    <scope>NUCLEOTIDE SEQUENCE [LARGE SCALE GENOMIC DNA]</scope>
    <source>
        <strain evidence="2 3">CCMP1005</strain>
    </source>
</reference>
<keyword evidence="3" id="KW-1185">Reference proteome</keyword>
<gene>
    <name evidence="2" type="ORF">THAOC_35584</name>
</gene>